<protein>
    <submittedName>
        <fullName evidence="3">DUF58 domain-containing protein</fullName>
    </submittedName>
</protein>
<comment type="caution">
    <text evidence="3">The sequence shown here is derived from an EMBL/GenBank/DDBJ whole genome shotgun (WGS) entry which is preliminary data.</text>
</comment>
<feature type="compositionally biased region" description="Low complexity" evidence="1">
    <location>
        <begin position="1"/>
        <end position="10"/>
    </location>
</feature>
<sequence>MAMGRPPADAAGGGSSPGSSLGSAPGTALTRATRASALGARLPPLVVAAERVAATVMQGVHGRRRAGQGDAFWQFRPFLQGDSSTRIDWRQSAKTERLFVRETEWEAAQTVLLWRDASASMRWRSNLAPVEKAARAELLLLALAALLLRGGERVRLLGGADRRAYGGRTALESLARALDAAGGAPVDATAPRHARAVLIGDFLGPLEEVRREVAALAARPVRGHLLLVADPAEETLPYAGRVRFEGLEDEGETLIPRAETARALYAERLAQHRAGLAAIAGAAGWGFAVHRTDQPPEAALLALWQALAPG</sequence>
<evidence type="ECO:0000313" key="3">
    <source>
        <dbReference type="EMBL" id="MCK8787810.1"/>
    </source>
</evidence>
<dbReference type="Proteomes" id="UP001139516">
    <property type="component" value="Unassembled WGS sequence"/>
</dbReference>
<organism evidence="3 4">
    <name type="scientific">Roseomonas acroporae</name>
    <dbReference type="NCBI Taxonomy" id="2937791"/>
    <lineage>
        <taxon>Bacteria</taxon>
        <taxon>Pseudomonadati</taxon>
        <taxon>Pseudomonadota</taxon>
        <taxon>Alphaproteobacteria</taxon>
        <taxon>Acetobacterales</taxon>
        <taxon>Roseomonadaceae</taxon>
        <taxon>Roseomonas</taxon>
    </lineage>
</organism>
<name>A0A9X1YDK7_9PROT</name>
<feature type="domain" description="DUF58" evidence="2">
    <location>
        <begin position="75"/>
        <end position="274"/>
    </location>
</feature>
<dbReference type="PANTHER" id="PTHR33608:SF6">
    <property type="entry name" value="BLL2464 PROTEIN"/>
    <property type="match status" value="1"/>
</dbReference>
<accession>A0A9X1YDK7</accession>
<dbReference type="AlphaFoldDB" id="A0A9X1YDK7"/>
<dbReference type="EMBL" id="JALPRX010000147">
    <property type="protein sequence ID" value="MCK8787810.1"/>
    <property type="molecule type" value="Genomic_DNA"/>
</dbReference>
<evidence type="ECO:0000313" key="4">
    <source>
        <dbReference type="Proteomes" id="UP001139516"/>
    </source>
</evidence>
<feature type="compositionally biased region" description="Low complexity" evidence="1">
    <location>
        <begin position="17"/>
        <end position="28"/>
    </location>
</feature>
<evidence type="ECO:0000256" key="1">
    <source>
        <dbReference type="SAM" id="MobiDB-lite"/>
    </source>
</evidence>
<keyword evidence="4" id="KW-1185">Reference proteome</keyword>
<dbReference type="PANTHER" id="PTHR33608">
    <property type="entry name" value="BLL2464 PROTEIN"/>
    <property type="match status" value="1"/>
</dbReference>
<feature type="region of interest" description="Disordered" evidence="1">
    <location>
        <begin position="1"/>
        <end position="28"/>
    </location>
</feature>
<dbReference type="InterPro" id="IPR002881">
    <property type="entry name" value="DUF58"/>
</dbReference>
<proteinExistence type="predicted"/>
<evidence type="ECO:0000259" key="2">
    <source>
        <dbReference type="Pfam" id="PF01882"/>
    </source>
</evidence>
<dbReference type="Pfam" id="PF01882">
    <property type="entry name" value="DUF58"/>
    <property type="match status" value="1"/>
</dbReference>
<gene>
    <name evidence="3" type="ORF">M0638_25980</name>
</gene>
<reference evidence="3" key="1">
    <citation type="submission" date="2022-04" db="EMBL/GenBank/DDBJ databases">
        <title>Roseomonas acroporae sp. nov., isolated from coral Acropora digitifera.</title>
        <authorList>
            <person name="Sun H."/>
        </authorList>
    </citation>
    <scope>NUCLEOTIDE SEQUENCE</scope>
    <source>
        <strain evidence="3">NAR14</strain>
    </source>
</reference>